<name>A0A955L7A7_9BACT</name>
<dbReference type="Proteomes" id="UP000783287">
    <property type="component" value="Unassembled WGS sequence"/>
</dbReference>
<dbReference type="PANTHER" id="PTHR12993">
    <property type="entry name" value="N-ACETYLGLUCOSAMINYL-PHOSPHATIDYLINOSITOL DE-N-ACETYLASE-RELATED"/>
    <property type="match status" value="1"/>
</dbReference>
<organism evidence="1 2">
    <name type="scientific">Candidatus Dojkabacteria bacterium</name>
    <dbReference type="NCBI Taxonomy" id="2099670"/>
    <lineage>
        <taxon>Bacteria</taxon>
        <taxon>Candidatus Dojkabacteria</taxon>
    </lineage>
</organism>
<dbReference type="InterPro" id="IPR024078">
    <property type="entry name" value="LmbE-like_dom_sf"/>
</dbReference>
<protein>
    <submittedName>
        <fullName evidence="1">PIG-L family deacetylase</fullName>
    </submittedName>
</protein>
<evidence type="ECO:0000313" key="2">
    <source>
        <dbReference type="Proteomes" id="UP000783287"/>
    </source>
</evidence>
<dbReference type="SUPFAM" id="SSF102588">
    <property type="entry name" value="LmbE-like"/>
    <property type="match status" value="1"/>
</dbReference>
<proteinExistence type="predicted"/>
<accession>A0A955L7A7</accession>
<gene>
    <name evidence="1" type="ORF">KC909_06605</name>
</gene>
<dbReference type="GO" id="GO:0016811">
    <property type="term" value="F:hydrolase activity, acting on carbon-nitrogen (but not peptide) bonds, in linear amides"/>
    <property type="evidence" value="ECO:0007669"/>
    <property type="project" value="TreeGrafter"/>
</dbReference>
<reference evidence="1" key="1">
    <citation type="submission" date="2020-04" db="EMBL/GenBank/DDBJ databases">
        <authorList>
            <person name="Zhang T."/>
        </authorList>
    </citation>
    <scope>NUCLEOTIDE SEQUENCE</scope>
    <source>
        <strain evidence="1">HKST-UBA14</strain>
    </source>
</reference>
<sequence length="242" mass="28442">MHDFKLPSLQLCEMLNEEDGRCKVLIIYPHPDDETMNNGGLIAKLVQDEKFDVTIVSTSYGEKGNQVLDLPPQELMKVREEEFSKVMRYFGVKSYEIWNFGDGEHRYRETEIKNKVREYLTENEFDLVITYERSGIYGHKDHITLSKVIYELHKELGSFKVLYSTLSKQMFEKIELPTYMASEGLENMRGLAEYKLNIVKDLNKKYNAAKIYESQDLTQGKPLWLYKALGIYEYYTSKYTNN</sequence>
<evidence type="ECO:0000313" key="1">
    <source>
        <dbReference type="EMBL" id="MCA9384003.1"/>
    </source>
</evidence>
<dbReference type="AlphaFoldDB" id="A0A955L7A7"/>
<comment type="caution">
    <text evidence="1">The sequence shown here is derived from an EMBL/GenBank/DDBJ whole genome shotgun (WGS) entry which is preliminary data.</text>
</comment>
<dbReference type="EMBL" id="JAGQLK010000208">
    <property type="protein sequence ID" value="MCA9384003.1"/>
    <property type="molecule type" value="Genomic_DNA"/>
</dbReference>
<dbReference type="InterPro" id="IPR003737">
    <property type="entry name" value="GlcNAc_PI_deacetylase-related"/>
</dbReference>
<dbReference type="Pfam" id="PF02585">
    <property type="entry name" value="PIG-L"/>
    <property type="match status" value="1"/>
</dbReference>
<dbReference type="PANTHER" id="PTHR12993:SF11">
    <property type="entry name" value="N-ACETYLGLUCOSAMINYL-PHOSPHATIDYLINOSITOL DE-N-ACETYLASE"/>
    <property type="match status" value="1"/>
</dbReference>
<reference evidence="1" key="2">
    <citation type="journal article" date="2021" name="Microbiome">
        <title>Successional dynamics and alternative stable states in a saline activated sludge microbial community over 9 years.</title>
        <authorList>
            <person name="Wang Y."/>
            <person name="Ye J."/>
            <person name="Ju F."/>
            <person name="Liu L."/>
            <person name="Boyd J.A."/>
            <person name="Deng Y."/>
            <person name="Parks D.H."/>
            <person name="Jiang X."/>
            <person name="Yin X."/>
            <person name="Woodcroft B.J."/>
            <person name="Tyson G.W."/>
            <person name="Hugenholtz P."/>
            <person name="Polz M.F."/>
            <person name="Zhang T."/>
        </authorList>
    </citation>
    <scope>NUCLEOTIDE SEQUENCE</scope>
    <source>
        <strain evidence="1">HKST-UBA14</strain>
    </source>
</reference>
<dbReference type="Gene3D" id="3.40.50.10320">
    <property type="entry name" value="LmbE-like"/>
    <property type="match status" value="1"/>
</dbReference>